<dbReference type="InterPro" id="IPR052376">
    <property type="entry name" value="Oxidative_Scav/Glycosyltrans"/>
</dbReference>
<name>A0A2G9YBK3_9BACT</name>
<reference evidence="3 4" key="1">
    <citation type="submission" date="2017-09" db="EMBL/GenBank/DDBJ databases">
        <title>Depth-based differentiation of microbial function through sediment-hosted aquifers and enrichment of novel symbionts in the deep terrestrial subsurface.</title>
        <authorList>
            <person name="Probst A.J."/>
            <person name="Ladd B."/>
            <person name="Jarett J.K."/>
            <person name="Geller-Mcgrath D.E."/>
            <person name="Sieber C.M."/>
            <person name="Emerson J.B."/>
            <person name="Anantharaman K."/>
            <person name="Thomas B.C."/>
            <person name="Malmstrom R."/>
            <person name="Stieglmeier M."/>
            <person name="Klingl A."/>
            <person name="Woyke T."/>
            <person name="Ryan C.M."/>
            <person name="Banfield J.F."/>
        </authorList>
    </citation>
    <scope>NUCLEOTIDE SEQUENCE [LARGE SCALE GENOMIC DNA]</scope>
    <source>
        <strain evidence="3">CG23_combo_of_CG06-09_8_20_14_all_48_7</strain>
    </source>
</reference>
<evidence type="ECO:0000313" key="3">
    <source>
        <dbReference type="EMBL" id="PIP15921.1"/>
    </source>
</evidence>
<dbReference type="Pfam" id="PF02591">
    <property type="entry name" value="Zn_ribbon_9"/>
    <property type="match status" value="1"/>
</dbReference>
<organism evidence="3 4">
    <name type="scientific">bacterium (Candidatus Ratteibacteria) CG23_combo_of_CG06-09_8_20_14_all_48_7</name>
    <dbReference type="NCBI Taxonomy" id="2014292"/>
    <lineage>
        <taxon>Bacteria</taxon>
        <taxon>Candidatus Ratteibacteria</taxon>
    </lineage>
</organism>
<dbReference type="PANTHER" id="PTHR39082:SF1">
    <property type="entry name" value="SCAVENGER RECEPTOR CLASS A MEMBER 3"/>
    <property type="match status" value="1"/>
</dbReference>
<feature type="domain" description="C4-type zinc ribbon" evidence="2">
    <location>
        <begin position="118"/>
        <end position="149"/>
    </location>
</feature>
<dbReference type="Gene3D" id="1.10.287.1490">
    <property type="match status" value="1"/>
</dbReference>
<dbReference type="Proteomes" id="UP000230392">
    <property type="component" value="Unassembled WGS sequence"/>
</dbReference>
<evidence type="ECO:0000259" key="2">
    <source>
        <dbReference type="Pfam" id="PF02591"/>
    </source>
</evidence>
<proteinExistence type="predicted"/>
<dbReference type="PANTHER" id="PTHR39082">
    <property type="entry name" value="PHOSPHOLIPASE C-BETA-2-RELATED"/>
    <property type="match status" value="1"/>
</dbReference>
<protein>
    <recommendedName>
        <fullName evidence="2">C4-type zinc ribbon domain-containing protein</fullName>
    </recommendedName>
</protein>
<dbReference type="InterPro" id="IPR003743">
    <property type="entry name" value="Zf-RING_7"/>
</dbReference>
<gene>
    <name evidence="3" type="ORF">COX46_04715</name>
</gene>
<accession>A0A2G9YBK3</accession>
<feature type="non-terminal residue" evidence="3">
    <location>
        <position position="151"/>
    </location>
</feature>
<sequence>MEVKTNKEYSAVLAEIERAKKAISDQEEKALLLMDKISGMKNAYKEEERKSAQEKNLLEAKRKALTGEEAETKSRLEEEEKKRPVLSGAVSKEILAIYERILPTKSNRKALAGVVNGSCSGCHFRIPTVTMDRVHKGEVVFCDGCSRILYL</sequence>
<evidence type="ECO:0000256" key="1">
    <source>
        <dbReference type="SAM" id="MobiDB-lite"/>
    </source>
</evidence>
<comment type="caution">
    <text evidence="3">The sequence shown here is derived from an EMBL/GenBank/DDBJ whole genome shotgun (WGS) entry which is preliminary data.</text>
</comment>
<dbReference type="EMBL" id="PCRF01000231">
    <property type="protein sequence ID" value="PIP15921.1"/>
    <property type="molecule type" value="Genomic_DNA"/>
</dbReference>
<evidence type="ECO:0000313" key="4">
    <source>
        <dbReference type="Proteomes" id="UP000230392"/>
    </source>
</evidence>
<feature type="region of interest" description="Disordered" evidence="1">
    <location>
        <begin position="44"/>
        <end position="82"/>
    </location>
</feature>
<dbReference type="AlphaFoldDB" id="A0A2G9YBK3"/>